<protein>
    <recommendedName>
        <fullName evidence="2">DUF1996 domain-containing protein</fullName>
    </recommendedName>
</protein>
<keyword evidence="4" id="KW-1185">Reference proteome</keyword>
<dbReference type="PANTHER" id="PTHR43662:SF3">
    <property type="entry name" value="DOMAIN PROTEIN, PUTATIVE (AFU_ORTHOLOGUE AFUA_6G11970)-RELATED"/>
    <property type="match status" value="1"/>
</dbReference>
<accession>A0A4Y7SGR7</accession>
<dbReference type="Proteomes" id="UP000298030">
    <property type="component" value="Unassembled WGS sequence"/>
</dbReference>
<feature type="signal peptide" evidence="1">
    <location>
        <begin position="1"/>
        <end position="19"/>
    </location>
</feature>
<dbReference type="STRING" id="71717.A0A4Y7SGR7"/>
<feature type="chain" id="PRO_5021453382" description="DUF1996 domain-containing protein" evidence="1">
    <location>
        <begin position="20"/>
        <end position="387"/>
    </location>
</feature>
<name>A0A4Y7SGR7_COPMI</name>
<evidence type="ECO:0000313" key="4">
    <source>
        <dbReference type="Proteomes" id="UP000298030"/>
    </source>
</evidence>
<dbReference type="AlphaFoldDB" id="A0A4Y7SGR7"/>
<sequence length="387" mass="42132">MSTLKVLLSFAVLAQSVTATIRFGCGQLVTERFDPLVTPGQVAPHVHQIVGGNAFNLTMDPKDDYAEIATCTTCRFKEDKSNYWTAVLYFKHSNGSYLRVPQKPNHLIGSPQGGHTVYYINLYPPNERVTAFPKGFRMITGNPMIRTKADMTVNDVASNAISFRCWTEYDWTGPSNGNAPGVGAYDTVGLPTRFCPGGIRSNIFFPSCWDGKNLDSPDHSSHMAFQTGPVVNPRMGIFVNDGPCPATHPVRVPLVLYEIAWDTAAFEDDWPTDGSQPLVMSMGDPTGFGQHGDYLFGWEGDSLQRAMDNCLDIFGAAETCAHELTVLTDEEMDSCKLPPLVPEVVEGEYISALPGCNPVQHGPEPATMVPDCQAVSTTIGSRPTSPA</sequence>
<evidence type="ECO:0000259" key="2">
    <source>
        <dbReference type="Pfam" id="PF09362"/>
    </source>
</evidence>
<dbReference type="InterPro" id="IPR018535">
    <property type="entry name" value="DUF1996"/>
</dbReference>
<keyword evidence="1" id="KW-0732">Signal</keyword>
<dbReference type="PANTHER" id="PTHR43662">
    <property type="match status" value="1"/>
</dbReference>
<proteinExistence type="predicted"/>
<evidence type="ECO:0000313" key="3">
    <source>
        <dbReference type="EMBL" id="TEB20773.1"/>
    </source>
</evidence>
<dbReference type="Pfam" id="PF09362">
    <property type="entry name" value="DUF1996"/>
    <property type="match status" value="1"/>
</dbReference>
<dbReference type="OrthoDB" id="74764at2759"/>
<reference evidence="3 4" key="1">
    <citation type="journal article" date="2019" name="Nat. Ecol. Evol.">
        <title>Megaphylogeny resolves global patterns of mushroom evolution.</title>
        <authorList>
            <person name="Varga T."/>
            <person name="Krizsan K."/>
            <person name="Foldi C."/>
            <person name="Dima B."/>
            <person name="Sanchez-Garcia M."/>
            <person name="Sanchez-Ramirez S."/>
            <person name="Szollosi G.J."/>
            <person name="Szarkandi J.G."/>
            <person name="Papp V."/>
            <person name="Albert L."/>
            <person name="Andreopoulos W."/>
            <person name="Angelini C."/>
            <person name="Antonin V."/>
            <person name="Barry K.W."/>
            <person name="Bougher N.L."/>
            <person name="Buchanan P."/>
            <person name="Buyck B."/>
            <person name="Bense V."/>
            <person name="Catcheside P."/>
            <person name="Chovatia M."/>
            <person name="Cooper J."/>
            <person name="Damon W."/>
            <person name="Desjardin D."/>
            <person name="Finy P."/>
            <person name="Geml J."/>
            <person name="Haridas S."/>
            <person name="Hughes K."/>
            <person name="Justo A."/>
            <person name="Karasinski D."/>
            <person name="Kautmanova I."/>
            <person name="Kiss B."/>
            <person name="Kocsube S."/>
            <person name="Kotiranta H."/>
            <person name="LaButti K.M."/>
            <person name="Lechner B.E."/>
            <person name="Liimatainen K."/>
            <person name="Lipzen A."/>
            <person name="Lukacs Z."/>
            <person name="Mihaltcheva S."/>
            <person name="Morgado L.N."/>
            <person name="Niskanen T."/>
            <person name="Noordeloos M.E."/>
            <person name="Ohm R.A."/>
            <person name="Ortiz-Santana B."/>
            <person name="Ovrebo C."/>
            <person name="Racz N."/>
            <person name="Riley R."/>
            <person name="Savchenko A."/>
            <person name="Shiryaev A."/>
            <person name="Soop K."/>
            <person name="Spirin V."/>
            <person name="Szebenyi C."/>
            <person name="Tomsovsky M."/>
            <person name="Tulloss R.E."/>
            <person name="Uehling J."/>
            <person name="Grigoriev I.V."/>
            <person name="Vagvolgyi C."/>
            <person name="Papp T."/>
            <person name="Martin F.M."/>
            <person name="Miettinen O."/>
            <person name="Hibbett D.S."/>
            <person name="Nagy L.G."/>
        </authorList>
    </citation>
    <scope>NUCLEOTIDE SEQUENCE [LARGE SCALE GENOMIC DNA]</scope>
    <source>
        <strain evidence="3 4">FP101781</strain>
    </source>
</reference>
<comment type="caution">
    <text evidence="3">The sequence shown here is derived from an EMBL/GenBank/DDBJ whole genome shotgun (WGS) entry which is preliminary data.</text>
</comment>
<organism evidence="3 4">
    <name type="scientific">Coprinellus micaceus</name>
    <name type="common">Glistening ink-cap mushroom</name>
    <name type="synonym">Coprinus micaceus</name>
    <dbReference type="NCBI Taxonomy" id="71717"/>
    <lineage>
        <taxon>Eukaryota</taxon>
        <taxon>Fungi</taxon>
        <taxon>Dikarya</taxon>
        <taxon>Basidiomycota</taxon>
        <taxon>Agaricomycotina</taxon>
        <taxon>Agaricomycetes</taxon>
        <taxon>Agaricomycetidae</taxon>
        <taxon>Agaricales</taxon>
        <taxon>Agaricineae</taxon>
        <taxon>Psathyrellaceae</taxon>
        <taxon>Coprinellus</taxon>
    </lineage>
</organism>
<dbReference type="EMBL" id="QPFP01000132">
    <property type="protein sequence ID" value="TEB20773.1"/>
    <property type="molecule type" value="Genomic_DNA"/>
</dbReference>
<evidence type="ECO:0000256" key="1">
    <source>
        <dbReference type="SAM" id="SignalP"/>
    </source>
</evidence>
<feature type="domain" description="DUF1996" evidence="2">
    <location>
        <begin position="34"/>
        <end position="298"/>
    </location>
</feature>
<gene>
    <name evidence="3" type="ORF">FA13DRAFT_1766793</name>
</gene>